<dbReference type="CDD" id="cd01650">
    <property type="entry name" value="RT_nLTR_like"/>
    <property type="match status" value="1"/>
</dbReference>
<dbReference type="SUPFAM" id="SSF56672">
    <property type="entry name" value="DNA/RNA polymerases"/>
    <property type="match status" value="1"/>
</dbReference>
<evidence type="ECO:0000313" key="2">
    <source>
        <dbReference type="EMBL" id="KAK5846836.1"/>
    </source>
</evidence>
<protein>
    <recommendedName>
        <fullName evidence="1">Reverse transcriptase domain-containing protein</fullName>
    </recommendedName>
</protein>
<name>A0ABR0R5D8_GOSAR</name>
<proteinExistence type="predicted"/>
<organism evidence="2 3">
    <name type="scientific">Gossypium arboreum</name>
    <name type="common">Tree cotton</name>
    <name type="synonym">Gossypium nanking</name>
    <dbReference type="NCBI Taxonomy" id="29729"/>
    <lineage>
        <taxon>Eukaryota</taxon>
        <taxon>Viridiplantae</taxon>
        <taxon>Streptophyta</taxon>
        <taxon>Embryophyta</taxon>
        <taxon>Tracheophyta</taxon>
        <taxon>Spermatophyta</taxon>
        <taxon>Magnoliopsida</taxon>
        <taxon>eudicotyledons</taxon>
        <taxon>Gunneridae</taxon>
        <taxon>Pentapetalae</taxon>
        <taxon>rosids</taxon>
        <taxon>malvids</taxon>
        <taxon>Malvales</taxon>
        <taxon>Malvaceae</taxon>
        <taxon>Malvoideae</taxon>
        <taxon>Gossypium</taxon>
    </lineage>
</organism>
<evidence type="ECO:0000313" key="3">
    <source>
        <dbReference type="Proteomes" id="UP001358586"/>
    </source>
</evidence>
<gene>
    <name evidence="2" type="ORF">PVK06_003135</name>
</gene>
<dbReference type="Pfam" id="PF00078">
    <property type="entry name" value="RVT_1"/>
    <property type="match status" value="1"/>
</dbReference>
<dbReference type="Proteomes" id="UP001358586">
    <property type="component" value="Chromosome 1"/>
</dbReference>
<dbReference type="PANTHER" id="PTHR46890:SF48">
    <property type="entry name" value="RNA-DIRECTED DNA POLYMERASE"/>
    <property type="match status" value="1"/>
</dbReference>
<dbReference type="EMBL" id="JARKNE010000001">
    <property type="protein sequence ID" value="KAK5846836.1"/>
    <property type="molecule type" value="Genomic_DNA"/>
</dbReference>
<accession>A0ABR0R5D8</accession>
<comment type="caution">
    <text evidence="2">The sequence shown here is derived from an EMBL/GenBank/DDBJ whole genome shotgun (WGS) entry which is preliminary data.</text>
</comment>
<keyword evidence="3" id="KW-1185">Reference proteome</keyword>
<dbReference type="InterPro" id="IPR052343">
    <property type="entry name" value="Retrotransposon-Effector_Assoc"/>
</dbReference>
<dbReference type="InterPro" id="IPR000477">
    <property type="entry name" value="RT_dom"/>
</dbReference>
<reference evidence="2 3" key="1">
    <citation type="submission" date="2023-03" db="EMBL/GenBank/DDBJ databases">
        <title>WGS of Gossypium arboreum.</title>
        <authorList>
            <person name="Yu D."/>
        </authorList>
    </citation>
    <scope>NUCLEOTIDE SEQUENCE [LARGE SCALE GENOMIC DNA]</scope>
    <source>
        <tissue evidence="2">Leaf</tissue>
    </source>
</reference>
<sequence>MAVFDMGSTKAPGEDGFLRLFYQKCWHIIGDEVTDFCLHLLNGDMKVRSLNFTNIVLIPKNSSPSNMIHFRPISLCNVLYKILAKTLANRFRRVIEKCIEAAQSAFVLESLISDNVLLAYEILNTLKRKRMGKKGFMAVKLDISKAYDRVEWEFIKHIMIQMGFANRWVKAIMQCVHCFLFSGHERTSRREISTDQRTSSM</sequence>
<feature type="domain" description="Reverse transcriptase" evidence="1">
    <location>
        <begin position="58"/>
        <end position="184"/>
    </location>
</feature>
<dbReference type="PANTHER" id="PTHR46890">
    <property type="entry name" value="NON-LTR RETROLELEMENT REVERSE TRANSCRIPTASE-LIKE PROTEIN-RELATED"/>
    <property type="match status" value="1"/>
</dbReference>
<dbReference type="InterPro" id="IPR043502">
    <property type="entry name" value="DNA/RNA_pol_sf"/>
</dbReference>
<evidence type="ECO:0000259" key="1">
    <source>
        <dbReference type="Pfam" id="PF00078"/>
    </source>
</evidence>